<comment type="caution">
    <text evidence="2">The sequence shown here is derived from an EMBL/GenBank/DDBJ whole genome shotgun (WGS) entry which is preliminary data.</text>
</comment>
<dbReference type="AlphaFoldDB" id="A0A919NNJ2"/>
<sequence>MRNVPGPDASDLDWLIFEQAGVLTTAQAEQLITPGKARGHLRLNRWRRLCRGILLAENGLLRRDQQLWAAVLLAGRDAHLAGATAATEGGLTGLSPDPIEVLVPAIRSRSLRIPQLPPDMPPIRLYRTAALPEHHRQIGRPPRTTIARAAIDGAAWARTDRAAAGLIARAYQQGCATTGELRAVLDMFPTIRRHRLIGTTIADLAGGAMALSEIDLLALCRRHRIPAPNRQAPRTDGTGRMRFVDAHWADARLLVEVDGGYHLDVRQWAADMLRQNEIWISGDRILRFPAWLVRAEPATVATQIRAALAAALRPPAPPG</sequence>
<name>A0A919NNJ2_9ACTN</name>
<protein>
    <recommendedName>
        <fullName evidence="1">DUF559 domain-containing protein</fullName>
    </recommendedName>
</protein>
<keyword evidence="3" id="KW-1185">Reference proteome</keyword>
<proteinExistence type="predicted"/>
<evidence type="ECO:0000259" key="1">
    <source>
        <dbReference type="Pfam" id="PF04480"/>
    </source>
</evidence>
<accession>A0A919NNJ2</accession>
<feature type="domain" description="DUF559" evidence="1">
    <location>
        <begin position="243"/>
        <end position="308"/>
    </location>
</feature>
<reference evidence="2" key="1">
    <citation type="submission" date="2021-01" db="EMBL/GenBank/DDBJ databases">
        <title>Whole genome shotgun sequence of Actinoplanes tereljensis NBRC 105297.</title>
        <authorList>
            <person name="Komaki H."/>
            <person name="Tamura T."/>
        </authorList>
    </citation>
    <scope>NUCLEOTIDE SEQUENCE</scope>
    <source>
        <strain evidence="2">NBRC 105297</strain>
    </source>
</reference>
<dbReference type="Pfam" id="PF04480">
    <property type="entry name" value="DUF559"/>
    <property type="match status" value="1"/>
</dbReference>
<dbReference type="InterPro" id="IPR007569">
    <property type="entry name" value="DUF559"/>
</dbReference>
<dbReference type="RefSeq" id="WP_203807534.1">
    <property type="nucleotide sequence ID" value="NZ_BOMY01000025.1"/>
</dbReference>
<organism evidence="2 3">
    <name type="scientific">Paractinoplanes tereljensis</name>
    <dbReference type="NCBI Taxonomy" id="571912"/>
    <lineage>
        <taxon>Bacteria</taxon>
        <taxon>Bacillati</taxon>
        <taxon>Actinomycetota</taxon>
        <taxon>Actinomycetes</taxon>
        <taxon>Micromonosporales</taxon>
        <taxon>Micromonosporaceae</taxon>
        <taxon>Paractinoplanes</taxon>
    </lineage>
</organism>
<evidence type="ECO:0000313" key="2">
    <source>
        <dbReference type="EMBL" id="GIF21191.1"/>
    </source>
</evidence>
<evidence type="ECO:0000313" key="3">
    <source>
        <dbReference type="Proteomes" id="UP000623608"/>
    </source>
</evidence>
<dbReference type="Proteomes" id="UP000623608">
    <property type="component" value="Unassembled WGS sequence"/>
</dbReference>
<dbReference type="EMBL" id="BOMY01000025">
    <property type="protein sequence ID" value="GIF21191.1"/>
    <property type="molecule type" value="Genomic_DNA"/>
</dbReference>
<gene>
    <name evidence="2" type="ORF">Ate02nite_39210</name>
</gene>